<organism evidence="3 4">
    <name type="scientific">Dillenia turbinata</name>
    <dbReference type="NCBI Taxonomy" id="194707"/>
    <lineage>
        <taxon>Eukaryota</taxon>
        <taxon>Viridiplantae</taxon>
        <taxon>Streptophyta</taxon>
        <taxon>Embryophyta</taxon>
        <taxon>Tracheophyta</taxon>
        <taxon>Spermatophyta</taxon>
        <taxon>Magnoliopsida</taxon>
        <taxon>eudicotyledons</taxon>
        <taxon>Gunneridae</taxon>
        <taxon>Pentapetalae</taxon>
        <taxon>Dilleniales</taxon>
        <taxon>Dilleniaceae</taxon>
        <taxon>Dillenia</taxon>
    </lineage>
</organism>
<feature type="coiled-coil region" evidence="1">
    <location>
        <begin position="1"/>
        <end position="51"/>
    </location>
</feature>
<evidence type="ECO:0000256" key="1">
    <source>
        <dbReference type="SAM" id="Coils"/>
    </source>
</evidence>
<dbReference type="Pfam" id="PF01486">
    <property type="entry name" value="K-box"/>
    <property type="match status" value="1"/>
</dbReference>
<evidence type="ECO:0000259" key="2">
    <source>
        <dbReference type="PROSITE" id="PS51297"/>
    </source>
</evidence>
<dbReference type="Proteomes" id="UP001370490">
    <property type="component" value="Unassembled WGS sequence"/>
</dbReference>
<dbReference type="GO" id="GO:0005634">
    <property type="term" value="C:nucleus"/>
    <property type="evidence" value="ECO:0007669"/>
    <property type="project" value="InterPro"/>
</dbReference>
<keyword evidence="4" id="KW-1185">Reference proteome</keyword>
<proteinExistence type="predicted"/>
<dbReference type="EMBL" id="JBAMMX010000004">
    <property type="protein sequence ID" value="KAK6941805.1"/>
    <property type="molecule type" value="Genomic_DNA"/>
</dbReference>
<dbReference type="GO" id="GO:0003700">
    <property type="term" value="F:DNA-binding transcription factor activity"/>
    <property type="evidence" value="ECO:0007669"/>
    <property type="project" value="InterPro"/>
</dbReference>
<evidence type="ECO:0000313" key="4">
    <source>
        <dbReference type="Proteomes" id="UP001370490"/>
    </source>
</evidence>
<dbReference type="InterPro" id="IPR002487">
    <property type="entry name" value="TF_Kbox"/>
</dbReference>
<dbReference type="PROSITE" id="PS51297">
    <property type="entry name" value="K_BOX"/>
    <property type="match status" value="1"/>
</dbReference>
<accession>A0AAN8ZQ28</accession>
<evidence type="ECO:0000313" key="3">
    <source>
        <dbReference type="EMBL" id="KAK6941805.1"/>
    </source>
</evidence>
<gene>
    <name evidence="3" type="ORF">RJ641_027182</name>
</gene>
<comment type="caution">
    <text evidence="3">The sequence shown here is derived from an EMBL/GenBank/DDBJ whole genome shotgun (WGS) entry which is preliminary data.</text>
</comment>
<feature type="domain" description="K-box" evidence="2">
    <location>
        <begin position="24"/>
        <end position="114"/>
    </location>
</feature>
<feature type="coiled-coil region" evidence="1">
    <location>
        <begin position="76"/>
        <end position="110"/>
    </location>
</feature>
<dbReference type="AlphaFoldDB" id="A0AAN8ZQ28"/>
<name>A0AAN8ZQ28_9MAGN</name>
<keyword evidence="1" id="KW-0175">Coiled coil</keyword>
<reference evidence="3 4" key="1">
    <citation type="submission" date="2023-12" db="EMBL/GenBank/DDBJ databases">
        <title>A high-quality genome assembly for Dillenia turbinata (Dilleniales).</title>
        <authorList>
            <person name="Chanderbali A."/>
        </authorList>
    </citation>
    <scope>NUCLEOTIDE SEQUENCE [LARGE SCALE GENOMIC DNA]</scope>
    <source>
        <strain evidence="3">LSX21</strain>
        <tissue evidence="3">Leaf</tissue>
    </source>
</reference>
<sequence length="192" mass="21593">MVGMEQIISKYHRSLDSLEEEALESEDEPEISALKEHIEKLQLECRQMSGEDIDGLSMEELHELEQQISKGITSVKDRKEQLLYEELQRLQQKEQKVVEENGALQKQIEELQQWTAIPEIPRKKKRSAASCPKTPIIGDEAMHLGSAIAAIEEANIDSGFVGRKGCNKLTIARRIGLASLGKAIPKGTIQYQ</sequence>
<protein>
    <submittedName>
        <fullName evidence="3">Transcription factor, K-box</fullName>
    </submittedName>
</protein>